<feature type="compositionally biased region" description="Basic and acidic residues" evidence="4">
    <location>
        <begin position="289"/>
        <end position="298"/>
    </location>
</feature>
<dbReference type="Gene3D" id="2.60.120.10">
    <property type="entry name" value="Jelly Rolls"/>
    <property type="match status" value="2"/>
</dbReference>
<accession>A0A3A3FRL1</accession>
<evidence type="ECO:0000256" key="2">
    <source>
        <dbReference type="PIRSR" id="PIRSR006232-1"/>
    </source>
</evidence>
<dbReference type="Proteomes" id="UP000265955">
    <property type="component" value="Unassembled WGS sequence"/>
</dbReference>
<dbReference type="SUPFAM" id="SSF51182">
    <property type="entry name" value="RmlC-like cupins"/>
    <property type="match status" value="1"/>
</dbReference>
<evidence type="ECO:0000256" key="3">
    <source>
        <dbReference type="RuleBase" id="RU003457"/>
    </source>
</evidence>
<feature type="domain" description="Pirin C-terminal" evidence="6">
    <location>
        <begin position="177"/>
        <end position="276"/>
    </location>
</feature>
<dbReference type="PANTHER" id="PTHR13903:SF8">
    <property type="entry name" value="PIRIN"/>
    <property type="match status" value="1"/>
</dbReference>
<dbReference type="Pfam" id="PF02678">
    <property type="entry name" value="Pirin"/>
    <property type="match status" value="1"/>
</dbReference>
<dbReference type="GO" id="GO:0046872">
    <property type="term" value="F:metal ion binding"/>
    <property type="evidence" value="ECO:0007669"/>
    <property type="project" value="UniProtKB-KW"/>
</dbReference>
<dbReference type="AlphaFoldDB" id="A0A3A3FRL1"/>
<evidence type="ECO:0000313" key="8">
    <source>
        <dbReference type="Proteomes" id="UP000265955"/>
    </source>
</evidence>
<dbReference type="EMBL" id="QYUO01000002">
    <property type="protein sequence ID" value="RJF96082.1"/>
    <property type="molecule type" value="Genomic_DNA"/>
</dbReference>
<dbReference type="InterPro" id="IPR003829">
    <property type="entry name" value="Pirin_N_dom"/>
</dbReference>
<comment type="caution">
    <text evidence="7">The sequence shown here is derived from an EMBL/GenBank/DDBJ whole genome shotgun (WGS) entry which is preliminary data.</text>
</comment>
<keyword evidence="2" id="KW-0479">Metal-binding</keyword>
<feature type="domain" description="Pirin N-terminal" evidence="5">
    <location>
        <begin position="19"/>
        <end position="124"/>
    </location>
</feature>
<name>A0A3A3FRL1_9BURK</name>
<feature type="binding site" evidence="2">
    <location>
        <position position="104"/>
    </location>
    <ligand>
        <name>Fe cation</name>
        <dbReference type="ChEBI" id="CHEBI:24875"/>
    </ligand>
</feature>
<feature type="region of interest" description="Disordered" evidence="4">
    <location>
        <begin position="274"/>
        <end position="298"/>
    </location>
</feature>
<evidence type="ECO:0000259" key="5">
    <source>
        <dbReference type="Pfam" id="PF02678"/>
    </source>
</evidence>
<dbReference type="InterPro" id="IPR012093">
    <property type="entry name" value="Pirin"/>
</dbReference>
<comment type="cofactor">
    <cofactor evidence="2">
        <name>Fe cation</name>
        <dbReference type="ChEBI" id="CHEBI:24875"/>
    </cofactor>
    <text evidence="2">Binds 1 Fe cation per subunit.</text>
</comment>
<evidence type="ECO:0000313" key="7">
    <source>
        <dbReference type="EMBL" id="RJF96082.1"/>
    </source>
</evidence>
<dbReference type="PIRSF" id="PIRSF006232">
    <property type="entry name" value="Pirin"/>
    <property type="match status" value="1"/>
</dbReference>
<gene>
    <name evidence="7" type="ORF">D3871_22350</name>
</gene>
<dbReference type="Pfam" id="PF05726">
    <property type="entry name" value="Pirin_C"/>
    <property type="match status" value="1"/>
</dbReference>
<dbReference type="PANTHER" id="PTHR13903">
    <property type="entry name" value="PIRIN-RELATED"/>
    <property type="match status" value="1"/>
</dbReference>
<dbReference type="InterPro" id="IPR011051">
    <property type="entry name" value="RmlC_Cupin_sf"/>
</dbReference>
<dbReference type="CDD" id="cd02247">
    <property type="entry name" value="cupin_pirin_C"/>
    <property type="match status" value="1"/>
</dbReference>
<keyword evidence="8" id="KW-1185">Reference proteome</keyword>
<keyword evidence="2" id="KW-0408">Iron</keyword>
<feature type="binding site" evidence="2">
    <location>
        <position position="58"/>
    </location>
    <ligand>
        <name>Fe cation</name>
        <dbReference type="ChEBI" id="CHEBI:24875"/>
    </ligand>
</feature>
<dbReference type="RefSeq" id="WP_119771228.1">
    <property type="nucleotide sequence ID" value="NZ_QYUO01000002.1"/>
</dbReference>
<feature type="binding site" evidence="2">
    <location>
        <position position="60"/>
    </location>
    <ligand>
        <name>Fe cation</name>
        <dbReference type="ChEBI" id="CHEBI:24875"/>
    </ligand>
</feature>
<protein>
    <submittedName>
        <fullName evidence="7">Pirin family protein</fullName>
    </submittedName>
</protein>
<proteinExistence type="inferred from homology"/>
<dbReference type="InterPro" id="IPR008778">
    <property type="entry name" value="Pirin_C_dom"/>
</dbReference>
<feature type="binding site" evidence="2">
    <location>
        <position position="102"/>
    </location>
    <ligand>
        <name>Fe cation</name>
        <dbReference type="ChEBI" id="CHEBI:24875"/>
    </ligand>
</feature>
<evidence type="ECO:0000259" key="6">
    <source>
        <dbReference type="Pfam" id="PF05726"/>
    </source>
</evidence>
<organism evidence="7 8">
    <name type="scientific">Noviherbaspirillum saxi</name>
    <dbReference type="NCBI Taxonomy" id="2320863"/>
    <lineage>
        <taxon>Bacteria</taxon>
        <taxon>Pseudomonadati</taxon>
        <taxon>Pseudomonadota</taxon>
        <taxon>Betaproteobacteria</taxon>
        <taxon>Burkholderiales</taxon>
        <taxon>Oxalobacteraceae</taxon>
        <taxon>Noviherbaspirillum</taxon>
    </lineage>
</organism>
<evidence type="ECO:0000256" key="4">
    <source>
        <dbReference type="SAM" id="MobiDB-lite"/>
    </source>
</evidence>
<sequence>MNTPFTLVKPHLKDLGDGFKVRRLLPSHPHKMVGPFIFFDHMGPAAFAPGTGLDVRPHPHIGLATVTYLFEGAILHRDSLGTIQEIRPGDVNWMTAGSGIAHSERSPDPLRESGGTLQGIQIWVALPKSHENTAPAFEHHPAASLPQVEFPGVSLRLVAGRAFGHTAPATTFSDMFYAAVEMKAGARLSLPAEYPQRAVYLVDGSIRINGAELAEKHMAVLTDAQETTIEADTQTRLMLLGGQPMDGDRFIWWNFVSSSKEAIQQAKERWRAQEFGQVPDETEWIPLPDEPKPPEAFS</sequence>
<evidence type="ECO:0000256" key="1">
    <source>
        <dbReference type="ARBA" id="ARBA00008416"/>
    </source>
</evidence>
<dbReference type="OrthoDB" id="321327at2"/>
<comment type="similarity">
    <text evidence="1 3">Belongs to the pirin family.</text>
</comment>
<dbReference type="CDD" id="cd02909">
    <property type="entry name" value="cupin_pirin_N"/>
    <property type="match status" value="1"/>
</dbReference>
<dbReference type="InterPro" id="IPR014710">
    <property type="entry name" value="RmlC-like_jellyroll"/>
</dbReference>
<reference evidence="8" key="1">
    <citation type="submission" date="2018-09" db="EMBL/GenBank/DDBJ databases">
        <authorList>
            <person name="Zhu H."/>
        </authorList>
    </citation>
    <scope>NUCLEOTIDE SEQUENCE [LARGE SCALE GENOMIC DNA]</scope>
    <source>
        <strain evidence="8">K1R23-30</strain>
    </source>
</reference>